<dbReference type="AlphaFoldDB" id="A0A0G0UK08"/>
<feature type="transmembrane region" description="Helical" evidence="2">
    <location>
        <begin position="6"/>
        <end position="24"/>
    </location>
</feature>
<dbReference type="Gene3D" id="1.25.40.10">
    <property type="entry name" value="Tetratricopeptide repeat domain"/>
    <property type="match status" value="1"/>
</dbReference>
<proteinExistence type="predicted"/>
<keyword evidence="2" id="KW-0472">Membrane</keyword>
<dbReference type="Pfam" id="PF13431">
    <property type="entry name" value="TPR_17"/>
    <property type="match status" value="1"/>
</dbReference>
<name>A0A0G0UK08_9BACT</name>
<feature type="repeat" description="TPR" evidence="1">
    <location>
        <begin position="182"/>
        <end position="215"/>
    </location>
</feature>
<dbReference type="EMBL" id="LCAH01000001">
    <property type="protein sequence ID" value="KKR87866.1"/>
    <property type="molecule type" value="Genomic_DNA"/>
</dbReference>
<dbReference type="PANTHER" id="PTHR23082">
    <property type="entry name" value="TRANSCRIPTION INITIATION FACTOR IIIC TFIIIC , POLYPEPTIDE 3-RELATED"/>
    <property type="match status" value="1"/>
</dbReference>
<dbReference type="InterPro" id="IPR039340">
    <property type="entry name" value="Tfc4/TFIIIC-102/Sfc4"/>
</dbReference>
<gene>
    <name evidence="3" type="ORF">UU35_C0001G0147</name>
</gene>
<dbReference type="PANTHER" id="PTHR23082:SF0">
    <property type="entry name" value="GENERAL TRANSCRIPTION FACTOR 3C POLYPEPTIDE 3"/>
    <property type="match status" value="1"/>
</dbReference>
<dbReference type="SUPFAM" id="SSF48452">
    <property type="entry name" value="TPR-like"/>
    <property type="match status" value="1"/>
</dbReference>
<dbReference type="GO" id="GO:0000127">
    <property type="term" value="C:transcription factor TFIIIC complex"/>
    <property type="evidence" value="ECO:0007669"/>
    <property type="project" value="TreeGrafter"/>
</dbReference>
<keyword evidence="1" id="KW-0802">TPR repeat</keyword>
<dbReference type="InterPro" id="IPR019734">
    <property type="entry name" value="TPR_rpt"/>
</dbReference>
<sequence length="272" mass="31620">MGWWIFIPFAILVISFIPVAIIAIRKIPQLRILNIHDLPEEKTRQVKEAIIARRVERWLGGHSSGLVKWMRLIGKNVSRFGRRIVQRLYAMEQYYRRLQKGAAHAAHATDPETIRRLMNEAAAFIQQGESFEAEKRYIEIISHNPKYVKAYEELGNLYLQDRQYTQARETLMFASKIAPEDASVQVSLMELEIKEGNVTSAVPYIRRAVELRPHNPKYLDFFIETCLAARLPEEAARGLGLLHDVNPENKKLEEFGRRIQEMERTRSHEIQG</sequence>
<dbReference type="InterPro" id="IPR011990">
    <property type="entry name" value="TPR-like_helical_dom_sf"/>
</dbReference>
<evidence type="ECO:0000256" key="1">
    <source>
        <dbReference type="PROSITE-ProRule" id="PRU00339"/>
    </source>
</evidence>
<comment type="caution">
    <text evidence="3">The sequence shown here is derived from an EMBL/GenBank/DDBJ whole genome shotgun (WGS) entry which is preliminary data.</text>
</comment>
<organism evidence="3 4">
    <name type="scientific">Candidatus Uhrbacteria bacterium GW2011_GWC2_41_11</name>
    <dbReference type="NCBI Taxonomy" id="1618985"/>
    <lineage>
        <taxon>Bacteria</taxon>
        <taxon>Candidatus Uhriibacteriota</taxon>
    </lineage>
</organism>
<accession>A0A0G0UK08</accession>
<dbReference type="PROSITE" id="PS50005">
    <property type="entry name" value="TPR"/>
    <property type="match status" value="2"/>
</dbReference>
<evidence type="ECO:0000256" key="2">
    <source>
        <dbReference type="SAM" id="Phobius"/>
    </source>
</evidence>
<evidence type="ECO:0000313" key="4">
    <source>
        <dbReference type="Proteomes" id="UP000034616"/>
    </source>
</evidence>
<dbReference type="Proteomes" id="UP000034616">
    <property type="component" value="Unassembled WGS sequence"/>
</dbReference>
<keyword evidence="2" id="KW-1133">Transmembrane helix</keyword>
<feature type="repeat" description="TPR" evidence="1">
    <location>
        <begin position="148"/>
        <end position="181"/>
    </location>
</feature>
<keyword evidence="2" id="KW-0812">Transmembrane</keyword>
<reference evidence="3 4" key="1">
    <citation type="journal article" date="2015" name="Nature">
        <title>rRNA introns, odd ribosomes, and small enigmatic genomes across a large radiation of phyla.</title>
        <authorList>
            <person name="Brown C.T."/>
            <person name="Hug L.A."/>
            <person name="Thomas B.C."/>
            <person name="Sharon I."/>
            <person name="Castelle C.J."/>
            <person name="Singh A."/>
            <person name="Wilkins M.J."/>
            <person name="Williams K.H."/>
            <person name="Banfield J.F."/>
        </authorList>
    </citation>
    <scope>NUCLEOTIDE SEQUENCE [LARGE SCALE GENOMIC DNA]</scope>
</reference>
<dbReference type="GO" id="GO:0006383">
    <property type="term" value="P:transcription by RNA polymerase III"/>
    <property type="evidence" value="ECO:0007669"/>
    <property type="project" value="InterPro"/>
</dbReference>
<dbReference type="SMART" id="SM00028">
    <property type="entry name" value="TPR"/>
    <property type="match status" value="3"/>
</dbReference>
<protein>
    <submittedName>
        <fullName evidence="3">Uncharacterized protein</fullName>
    </submittedName>
</protein>
<evidence type="ECO:0000313" key="3">
    <source>
        <dbReference type="EMBL" id="KKR87866.1"/>
    </source>
</evidence>